<dbReference type="AlphaFoldDB" id="A0A9N9NFN9"/>
<comment type="caution">
    <text evidence="1">The sequence shown here is derived from an EMBL/GenBank/DDBJ whole genome shotgun (WGS) entry which is preliminary data.</text>
</comment>
<evidence type="ECO:0000313" key="2">
    <source>
        <dbReference type="Proteomes" id="UP000789508"/>
    </source>
</evidence>
<sequence>RQLIKEKKEKERYQELKSKIESGGEYIIINKVKCILEIKELTSEEKRNELQGLLKRKGEDPIDEWFNELERLLQKNDYQFLKEDLTNEKKVMSVIASLVGKIKEAKKAVEIAREVITDYLDGKDLSKEEQKK</sequence>
<accession>A0A9N9NFN9</accession>
<dbReference type="Proteomes" id="UP000789508">
    <property type="component" value="Unassembled WGS sequence"/>
</dbReference>
<keyword evidence="2" id="KW-1185">Reference proteome</keyword>
<dbReference type="EMBL" id="CAJVPS010031549">
    <property type="protein sequence ID" value="CAG8733395.1"/>
    <property type="molecule type" value="Genomic_DNA"/>
</dbReference>
<evidence type="ECO:0000313" key="1">
    <source>
        <dbReference type="EMBL" id="CAG8733395.1"/>
    </source>
</evidence>
<protein>
    <submittedName>
        <fullName evidence="1">10792_t:CDS:1</fullName>
    </submittedName>
</protein>
<name>A0A9N9NFN9_9GLOM</name>
<proteinExistence type="predicted"/>
<gene>
    <name evidence="1" type="ORF">ALEPTO_LOCUS12702</name>
</gene>
<organism evidence="1 2">
    <name type="scientific">Ambispora leptoticha</name>
    <dbReference type="NCBI Taxonomy" id="144679"/>
    <lineage>
        <taxon>Eukaryota</taxon>
        <taxon>Fungi</taxon>
        <taxon>Fungi incertae sedis</taxon>
        <taxon>Mucoromycota</taxon>
        <taxon>Glomeromycotina</taxon>
        <taxon>Glomeromycetes</taxon>
        <taxon>Archaeosporales</taxon>
        <taxon>Ambisporaceae</taxon>
        <taxon>Ambispora</taxon>
    </lineage>
</organism>
<reference evidence="1" key="1">
    <citation type="submission" date="2021-06" db="EMBL/GenBank/DDBJ databases">
        <authorList>
            <person name="Kallberg Y."/>
            <person name="Tangrot J."/>
            <person name="Rosling A."/>
        </authorList>
    </citation>
    <scope>NUCLEOTIDE SEQUENCE</scope>
    <source>
        <strain evidence="1">FL130A</strain>
    </source>
</reference>
<feature type="non-terminal residue" evidence="1">
    <location>
        <position position="1"/>
    </location>
</feature>